<feature type="compositionally biased region" description="Basic residues" evidence="1">
    <location>
        <begin position="1"/>
        <end position="18"/>
    </location>
</feature>
<comment type="caution">
    <text evidence="2">The sequence shown here is derived from an EMBL/GenBank/DDBJ whole genome shotgun (WGS) entry which is preliminary data.</text>
</comment>
<dbReference type="Proteomes" id="UP000664991">
    <property type="component" value="Unassembled WGS sequence"/>
</dbReference>
<accession>A0A835ZY67</accession>
<proteinExistence type="predicted"/>
<reference evidence="2 3" key="1">
    <citation type="submission" date="2020-12" db="EMBL/GenBank/DDBJ databases">
        <title>De novo assembly of Tibetan sheep genome.</title>
        <authorList>
            <person name="Li X."/>
        </authorList>
    </citation>
    <scope>NUCLEOTIDE SEQUENCE [LARGE SCALE GENOMIC DNA]</scope>
    <source>
        <tissue evidence="2">Heart</tissue>
    </source>
</reference>
<dbReference type="EMBL" id="JAEMGP010000020">
    <property type="protein sequence ID" value="KAG5196835.1"/>
    <property type="molecule type" value="Genomic_DNA"/>
</dbReference>
<feature type="compositionally biased region" description="Basic and acidic residues" evidence="1">
    <location>
        <begin position="59"/>
        <end position="68"/>
    </location>
</feature>
<protein>
    <submittedName>
        <fullName evidence="2">Uncharacterized protein</fullName>
    </submittedName>
</protein>
<evidence type="ECO:0000313" key="2">
    <source>
        <dbReference type="EMBL" id="KAG5196835.1"/>
    </source>
</evidence>
<gene>
    <name evidence="2" type="ORF">JEQ12_010289</name>
</gene>
<evidence type="ECO:0000313" key="3">
    <source>
        <dbReference type="Proteomes" id="UP000664991"/>
    </source>
</evidence>
<evidence type="ECO:0000256" key="1">
    <source>
        <dbReference type="SAM" id="MobiDB-lite"/>
    </source>
</evidence>
<sequence>MQTVRTFRKLRGGGRKGHSTSYETHKYPRAAAGGRGARVMGRDTQQSQVWVRGAAAPGQRDRGGENRRERHPPRVHHQMQVSGKRNCQTFLLSVVPGPWVLPRGWDSILGPDPPACFGARAWPWEPLPTGRLLRGGLGPGRAAWDLTRKPPGPGFAGW</sequence>
<organism evidence="2 3">
    <name type="scientific">Ovis aries</name>
    <name type="common">Sheep</name>
    <dbReference type="NCBI Taxonomy" id="9940"/>
    <lineage>
        <taxon>Eukaryota</taxon>
        <taxon>Metazoa</taxon>
        <taxon>Chordata</taxon>
        <taxon>Craniata</taxon>
        <taxon>Vertebrata</taxon>
        <taxon>Euteleostomi</taxon>
        <taxon>Mammalia</taxon>
        <taxon>Eutheria</taxon>
        <taxon>Laurasiatheria</taxon>
        <taxon>Artiodactyla</taxon>
        <taxon>Ruminantia</taxon>
        <taxon>Pecora</taxon>
        <taxon>Bovidae</taxon>
        <taxon>Caprinae</taxon>
        <taxon>Ovis</taxon>
    </lineage>
</organism>
<name>A0A835ZY67_SHEEP</name>
<dbReference type="AlphaFoldDB" id="A0A835ZY67"/>
<feature type="region of interest" description="Disordered" evidence="1">
    <location>
        <begin position="1"/>
        <end position="80"/>
    </location>
</feature>